<dbReference type="HOGENOM" id="CLU_500494_0_0_0"/>
<accession>F6DFL2</accession>
<dbReference type="Gene3D" id="2.60.40.10">
    <property type="entry name" value="Immunoglobulins"/>
    <property type="match status" value="1"/>
</dbReference>
<dbReference type="InterPro" id="IPR013783">
    <property type="entry name" value="Ig-like_fold"/>
</dbReference>
<dbReference type="Proteomes" id="UP000009233">
    <property type="component" value="Chromosome"/>
</dbReference>
<dbReference type="KEGG" id="tts:Ththe16_1878"/>
<evidence type="ECO:0000313" key="1">
    <source>
        <dbReference type="EMBL" id="AEG34270.1"/>
    </source>
</evidence>
<organism evidence="1 2">
    <name type="scientific">Thermus thermophilus (strain SG0.5JP17-16)</name>
    <dbReference type="NCBI Taxonomy" id="762633"/>
    <lineage>
        <taxon>Bacteria</taxon>
        <taxon>Thermotogati</taxon>
        <taxon>Deinococcota</taxon>
        <taxon>Deinococci</taxon>
        <taxon>Thermales</taxon>
        <taxon>Thermaceae</taxon>
        <taxon>Thermus</taxon>
    </lineage>
</organism>
<proteinExistence type="predicted"/>
<dbReference type="PATRIC" id="fig|762633.3.peg.1867"/>
<gene>
    <name evidence="1" type="ordered locus">Ththe16_1878</name>
</gene>
<reference evidence="1 2" key="1">
    <citation type="submission" date="2011-05" db="EMBL/GenBank/DDBJ databases">
        <title>Complete sequence of chromosome of Thermus thermophilus SG0.5JP17-16.</title>
        <authorList>
            <consortium name="US DOE Joint Genome Institute"/>
            <person name="Lucas S."/>
            <person name="Han J."/>
            <person name="Lapidus A."/>
            <person name="Cheng J.-F."/>
            <person name="Goodwin L."/>
            <person name="Pitluck S."/>
            <person name="Peters L."/>
            <person name="Mikhailova N."/>
            <person name="Teshima H."/>
            <person name="Han C."/>
            <person name="Tapia R."/>
            <person name="Land M."/>
            <person name="Hauser L."/>
            <person name="Kyrpides N."/>
            <person name="Ivanova N."/>
            <person name="Pagani I."/>
            <person name="Allgaier M."/>
            <person name="Hugenholtz P."/>
            <person name="Singer S."/>
            <person name="Gladden J."/>
            <person name="Woyke T."/>
        </authorList>
    </citation>
    <scope>NUCLEOTIDE SEQUENCE [LARGE SCALE GENOMIC DNA]</scope>
    <source>
        <strain evidence="1 2">SG0.5JP17-16</strain>
    </source>
</reference>
<name>F6DFL2_THETG</name>
<protein>
    <submittedName>
        <fullName evidence="1">Uncharacterized protein</fullName>
    </submittedName>
</protein>
<dbReference type="EMBL" id="CP002777">
    <property type="protein sequence ID" value="AEG34270.1"/>
    <property type="molecule type" value="Genomic_DNA"/>
</dbReference>
<evidence type="ECO:0000313" key="2">
    <source>
        <dbReference type="Proteomes" id="UP000009233"/>
    </source>
</evidence>
<sequence>MTSVGITLPEAGALKGTVNIGVNVNEGARVKTIVAKVDGQQVNQITVQGLRPQALQYTISINTAQLDPTTNQPKFLNGTHTLTVEVTDVNNNTKSASTQVTFLNDDYVRGLIVSQTDNPKAPVTAQDIKWYGNGDVYVTVDIVNYSGATYTISGTSSPDVFTLSASGGAGGSLTSTDITVTGASAVPVSGQPQLKFAKSNNSLVSDSVTVQVASGPSVTFGLDNKHPNGGAIEARRPLVDFDFGTPSNLFNSQTLFRGTGATDDGVGGIVYTVKFVPSSGVGASVTATLPDDPSAGVTVSGLTNGMQYNLQLVAVEDALGNKNEPESPIVTYDNLTLADATITLSGVSVSNTNPSAGDNFTVSATASSEVESTTTEGEVVVRVALKLGTNLVDYGPVGPVKALAGAQYVVYAVDIAGNYAVKDLGVTVSQPASDKTAPSVTLNLPSTATPTESITIAGSVSDDVTAAGSISVSGYRSQATVGGYTWFRKVDWFRKVEEVEVANSNGTLSGSATAPNYVGSHTILVTAQDDVSNLGFATGTVNVQ</sequence>
<dbReference type="AlphaFoldDB" id="F6DFL2"/>